<comment type="caution">
    <text evidence="1">The sequence shown here is derived from an EMBL/GenBank/DDBJ whole genome shotgun (WGS) entry which is preliminary data.</text>
</comment>
<dbReference type="PANTHER" id="PTHR36342">
    <property type="entry name" value="PTB DOMAIN ENGULFMENT ADAPTER"/>
    <property type="match status" value="1"/>
</dbReference>
<feature type="non-terminal residue" evidence="1">
    <location>
        <position position="1"/>
    </location>
</feature>
<dbReference type="EMBL" id="QGKY02000089">
    <property type="protein sequence ID" value="KAF2613928.1"/>
    <property type="molecule type" value="Genomic_DNA"/>
</dbReference>
<accession>A0A8S9M7C6</accession>
<protein>
    <submittedName>
        <fullName evidence="1">Uncharacterized protein</fullName>
    </submittedName>
</protein>
<evidence type="ECO:0000313" key="1">
    <source>
        <dbReference type="EMBL" id="KAF2613928.1"/>
    </source>
</evidence>
<reference evidence="1" key="1">
    <citation type="submission" date="2019-12" db="EMBL/GenBank/DDBJ databases">
        <title>Genome sequencing and annotation of Brassica cretica.</title>
        <authorList>
            <person name="Studholme D.J."/>
            <person name="Sarris P.F."/>
        </authorList>
    </citation>
    <scope>NUCLEOTIDE SEQUENCE</scope>
    <source>
        <strain evidence="1">PFS-102/07</strain>
        <tissue evidence="1">Leaf</tissue>
    </source>
</reference>
<dbReference type="AlphaFoldDB" id="A0A8S9M7C6"/>
<proteinExistence type="predicted"/>
<dbReference type="PANTHER" id="PTHR36342:SF1">
    <property type="entry name" value="PTB DOMAIN ENGULFMENT ADAPTER"/>
    <property type="match status" value="1"/>
</dbReference>
<gene>
    <name evidence="1" type="ORF">F2Q70_00010425</name>
</gene>
<name>A0A8S9M7C6_BRACR</name>
<organism evidence="1">
    <name type="scientific">Brassica cretica</name>
    <name type="common">Mustard</name>
    <dbReference type="NCBI Taxonomy" id="69181"/>
    <lineage>
        <taxon>Eukaryota</taxon>
        <taxon>Viridiplantae</taxon>
        <taxon>Streptophyta</taxon>
        <taxon>Embryophyta</taxon>
        <taxon>Tracheophyta</taxon>
        <taxon>Spermatophyta</taxon>
        <taxon>Magnoliopsida</taxon>
        <taxon>eudicotyledons</taxon>
        <taxon>Gunneridae</taxon>
        <taxon>Pentapetalae</taxon>
        <taxon>rosids</taxon>
        <taxon>malvids</taxon>
        <taxon>Brassicales</taxon>
        <taxon>Brassicaceae</taxon>
        <taxon>Brassiceae</taxon>
        <taxon>Brassica</taxon>
    </lineage>
</organism>
<sequence>GRKWRLNSSADVTSGGGDAIYVATVPLKATAGPPQLIMSMAYSLNIWNLQHFMVLIKPSSSIPQEVIVFDFQPVNPESAEAAVSIISGKSVPGSDSQTIISNLILKGIMPWKWQLMAIEFNSSWVTGLRVGFHDCRHYTNELLLNNLPEKYKLLSDSQEATAVSIHLKNG</sequence>